<evidence type="ECO:0000313" key="1">
    <source>
        <dbReference type="EMBL" id="KAJ6437429.1"/>
    </source>
</evidence>
<sequence length="359" mass="39689">MVAEKQTRRTHTKSRRGCLACKKRHVKPIQPLSLSATAFSSTPGSSRLLELELMHRWSTKTWASLYSVPDDQFFLQEHLPRTALFESYMMNGLFALAAADLASSGRPEYLPIAYEYSTMATADYQVALQRVSRDNVHGIYAFAMMANIFNFSMPALSPSALTRMKVAFDTVAGASDYIMTYAHWRPPCSSLVRSGSLQPNMGLLSSGTRSALDRLRSLSRQIRVPASFAGTVNNNSSLAADVRVYQLAISHIENSFAEDAEGKVKGYCFCICDVVPPEYMAALKACEPMALLILMYYGVVVNQSSNIMMWWIKSTGKDLVAEVAAMLQETSIARMSDAQEAISWAREEVGLPGYAAPNH</sequence>
<accession>A0AB34FEF3</accession>
<dbReference type="InterPro" id="IPR053157">
    <property type="entry name" value="Sterol_Uptake_Regulator"/>
</dbReference>
<gene>
    <name evidence="1" type="ORF">O9K51_09985</name>
</gene>
<protein>
    <submittedName>
        <fullName evidence="1">PKS-NRPS hybrid synthetase</fullName>
    </submittedName>
</protein>
<reference evidence="1" key="1">
    <citation type="submission" date="2023-01" db="EMBL/GenBank/DDBJ databases">
        <title>The growth and conidiation of Purpureocillium lavendulum are regulated by nitrogen source and histone H3K14 acetylation.</title>
        <authorList>
            <person name="Tang P."/>
            <person name="Han J."/>
            <person name="Zhang C."/>
            <person name="Tang P."/>
            <person name="Qi F."/>
            <person name="Zhang K."/>
            <person name="Liang L."/>
        </authorList>
    </citation>
    <scope>NUCLEOTIDE SEQUENCE</scope>
    <source>
        <strain evidence="1">YMF1.00683</strain>
    </source>
</reference>
<dbReference type="EMBL" id="JAQHRD010000012">
    <property type="protein sequence ID" value="KAJ6437429.1"/>
    <property type="molecule type" value="Genomic_DNA"/>
</dbReference>
<name>A0AB34FEF3_9HYPO</name>
<comment type="caution">
    <text evidence="1">The sequence shown here is derived from an EMBL/GenBank/DDBJ whole genome shotgun (WGS) entry which is preliminary data.</text>
</comment>
<keyword evidence="2" id="KW-1185">Reference proteome</keyword>
<dbReference type="PANTHER" id="PTHR47784">
    <property type="entry name" value="STEROL UPTAKE CONTROL PROTEIN 2"/>
    <property type="match status" value="1"/>
</dbReference>
<dbReference type="AlphaFoldDB" id="A0AB34FEF3"/>
<dbReference type="PANTHER" id="PTHR47784:SF10">
    <property type="entry name" value="TRANSCRIPTION FACTOR, PUTATIVE (AFU_ORTHOLOGUE AFUA_6G14150)-RELATED"/>
    <property type="match status" value="1"/>
</dbReference>
<proteinExistence type="predicted"/>
<dbReference type="GO" id="GO:0001228">
    <property type="term" value="F:DNA-binding transcription activator activity, RNA polymerase II-specific"/>
    <property type="evidence" value="ECO:0007669"/>
    <property type="project" value="TreeGrafter"/>
</dbReference>
<evidence type="ECO:0000313" key="2">
    <source>
        <dbReference type="Proteomes" id="UP001163105"/>
    </source>
</evidence>
<organism evidence="1 2">
    <name type="scientific">Purpureocillium lavendulum</name>
    <dbReference type="NCBI Taxonomy" id="1247861"/>
    <lineage>
        <taxon>Eukaryota</taxon>
        <taxon>Fungi</taxon>
        <taxon>Dikarya</taxon>
        <taxon>Ascomycota</taxon>
        <taxon>Pezizomycotina</taxon>
        <taxon>Sordariomycetes</taxon>
        <taxon>Hypocreomycetidae</taxon>
        <taxon>Hypocreales</taxon>
        <taxon>Ophiocordycipitaceae</taxon>
        <taxon>Purpureocillium</taxon>
    </lineage>
</organism>
<dbReference type="Proteomes" id="UP001163105">
    <property type="component" value="Unassembled WGS sequence"/>
</dbReference>